<gene>
    <name evidence="8" type="ORF">GQ43DRAFT_111462</name>
</gene>
<evidence type="ECO:0000313" key="9">
    <source>
        <dbReference type="Proteomes" id="UP000799536"/>
    </source>
</evidence>
<dbReference type="InterPro" id="IPR011598">
    <property type="entry name" value="bHLH_dom"/>
</dbReference>
<dbReference type="InterPro" id="IPR052207">
    <property type="entry name" value="Max-like/E-box_TFs"/>
</dbReference>
<evidence type="ECO:0000256" key="3">
    <source>
        <dbReference type="ARBA" id="ARBA00023125"/>
    </source>
</evidence>
<keyword evidence="3" id="KW-0238">DNA-binding</keyword>
<dbReference type="OrthoDB" id="5778525at2759"/>
<comment type="subcellular location">
    <subcellularLocation>
        <location evidence="1">Nucleus</location>
    </subcellularLocation>
</comment>
<keyword evidence="4" id="KW-0804">Transcription</keyword>
<feature type="region of interest" description="Disordered" evidence="6">
    <location>
        <begin position="285"/>
        <end position="412"/>
    </location>
</feature>
<dbReference type="SMART" id="SM00353">
    <property type="entry name" value="HLH"/>
    <property type="match status" value="1"/>
</dbReference>
<evidence type="ECO:0000256" key="2">
    <source>
        <dbReference type="ARBA" id="ARBA00023015"/>
    </source>
</evidence>
<dbReference type="PANTHER" id="PTHR15741">
    <property type="entry name" value="BASIC HELIX-LOOP-HELIX ZIP TRANSCRIPTION FACTOR"/>
    <property type="match status" value="1"/>
</dbReference>
<evidence type="ECO:0000256" key="5">
    <source>
        <dbReference type="ARBA" id="ARBA00023242"/>
    </source>
</evidence>
<dbReference type="EMBL" id="ML994066">
    <property type="protein sequence ID" value="KAF2199604.1"/>
    <property type="molecule type" value="Genomic_DNA"/>
</dbReference>
<dbReference type="GO" id="GO:0000978">
    <property type="term" value="F:RNA polymerase II cis-regulatory region sequence-specific DNA binding"/>
    <property type="evidence" value="ECO:0007669"/>
    <property type="project" value="TreeGrafter"/>
</dbReference>
<evidence type="ECO:0000313" key="8">
    <source>
        <dbReference type="EMBL" id="KAF2199604.1"/>
    </source>
</evidence>
<dbReference type="Gene3D" id="4.10.280.10">
    <property type="entry name" value="Helix-loop-helix DNA-binding domain"/>
    <property type="match status" value="1"/>
</dbReference>
<proteinExistence type="predicted"/>
<feature type="compositionally biased region" description="Basic and acidic residues" evidence="6">
    <location>
        <begin position="393"/>
        <end position="412"/>
    </location>
</feature>
<reference evidence="8" key="1">
    <citation type="journal article" date="2020" name="Stud. Mycol.">
        <title>101 Dothideomycetes genomes: a test case for predicting lifestyles and emergence of pathogens.</title>
        <authorList>
            <person name="Haridas S."/>
            <person name="Albert R."/>
            <person name="Binder M."/>
            <person name="Bloem J."/>
            <person name="Labutti K."/>
            <person name="Salamov A."/>
            <person name="Andreopoulos B."/>
            <person name="Baker S."/>
            <person name="Barry K."/>
            <person name="Bills G."/>
            <person name="Bluhm B."/>
            <person name="Cannon C."/>
            <person name="Castanera R."/>
            <person name="Culley D."/>
            <person name="Daum C."/>
            <person name="Ezra D."/>
            <person name="Gonzalez J."/>
            <person name="Henrissat B."/>
            <person name="Kuo A."/>
            <person name="Liang C."/>
            <person name="Lipzen A."/>
            <person name="Lutzoni F."/>
            <person name="Magnuson J."/>
            <person name="Mondo S."/>
            <person name="Nolan M."/>
            <person name="Ohm R."/>
            <person name="Pangilinan J."/>
            <person name="Park H.-J."/>
            <person name="Ramirez L."/>
            <person name="Alfaro M."/>
            <person name="Sun H."/>
            <person name="Tritt A."/>
            <person name="Yoshinaga Y."/>
            <person name="Zwiers L.-H."/>
            <person name="Turgeon B."/>
            <person name="Goodwin S."/>
            <person name="Spatafora J."/>
            <person name="Crous P."/>
            <person name="Grigoriev I."/>
        </authorList>
    </citation>
    <scope>NUCLEOTIDE SEQUENCE</scope>
    <source>
        <strain evidence="8">ATCC 74209</strain>
    </source>
</reference>
<dbReference type="SUPFAM" id="SSF47459">
    <property type="entry name" value="HLH, helix-loop-helix DNA-binding domain"/>
    <property type="match status" value="1"/>
</dbReference>
<name>A0A9P4JJV0_9PLEO</name>
<comment type="caution">
    <text evidence="8">The sequence shown here is derived from an EMBL/GenBank/DDBJ whole genome shotgun (WGS) entry which is preliminary data.</text>
</comment>
<dbReference type="PANTHER" id="PTHR15741:SF27">
    <property type="entry name" value="TRANSCRIPTION FACTOR AP-4"/>
    <property type="match status" value="1"/>
</dbReference>
<keyword evidence="9" id="KW-1185">Reference proteome</keyword>
<dbReference type="GO" id="GO:0000981">
    <property type="term" value="F:DNA-binding transcription factor activity, RNA polymerase II-specific"/>
    <property type="evidence" value="ECO:0007669"/>
    <property type="project" value="TreeGrafter"/>
</dbReference>
<dbReference type="Proteomes" id="UP000799536">
    <property type="component" value="Unassembled WGS sequence"/>
</dbReference>
<evidence type="ECO:0000256" key="6">
    <source>
        <dbReference type="SAM" id="MobiDB-lite"/>
    </source>
</evidence>
<keyword evidence="2" id="KW-0805">Transcription regulation</keyword>
<feature type="compositionally biased region" description="Polar residues" evidence="6">
    <location>
        <begin position="291"/>
        <end position="301"/>
    </location>
</feature>
<dbReference type="AlphaFoldDB" id="A0A9P4JJV0"/>
<sequence length="469" mass="51049">MPFAGRADPLAKDPGLTVDDQFTMNPHGPRPFGYDFPYLGDHTGSLNDGGHSLLSGNESASLEQFFNDIDPFTSHTNAFSSSLGTKDDLDNTFWTLPPPPTIHGMSTTIPDQSHLQHGYQGDQIFASDSLSSVHPANTHDDLQAASTLYNNAHVPHTNMRSYSVPSLHTSATARQDSNTTPFRHPPTVATSQGLIPEQLAALLPHHSQNGSIDASIAAEFSGMTKDNLARLTQIQVQPPSLKRSYTYGTDDAFNPSGFVVRSPHETEGAVVRRLMRDLRTAEPVTKDIATSAESTKPSSPVDSKFPIGLLHMEDGEDDHSGQESSGEDTEGYGRPAKKMRKGKNASTGRGKNEKGVAASRKSVSGGRGGKVRKTSMDEDVSKKKRGSASGQKAQRENLTEEQKRNNHILSEQKRRNLIKRGFADLQDLVPELRTGSMSKSSVLMETATFLEKLMLDNRQYAELIRKAGG</sequence>
<evidence type="ECO:0000256" key="1">
    <source>
        <dbReference type="ARBA" id="ARBA00004123"/>
    </source>
</evidence>
<keyword evidence="5" id="KW-0539">Nucleus</keyword>
<evidence type="ECO:0000259" key="7">
    <source>
        <dbReference type="PROSITE" id="PS50888"/>
    </source>
</evidence>
<accession>A0A9P4JJV0</accession>
<feature type="domain" description="BHLH" evidence="7">
    <location>
        <begin position="402"/>
        <end position="453"/>
    </location>
</feature>
<dbReference type="PROSITE" id="PS50888">
    <property type="entry name" value="BHLH"/>
    <property type="match status" value="1"/>
</dbReference>
<dbReference type="GO" id="GO:0046983">
    <property type="term" value="F:protein dimerization activity"/>
    <property type="evidence" value="ECO:0007669"/>
    <property type="project" value="InterPro"/>
</dbReference>
<dbReference type="Pfam" id="PF00010">
    <property type="entry name" value="HLH"/>
    <property type="match status" value="1"/>
</dbReference>
<dbReference type="GO" id="GO:0005634">
    <property type="term" value="C:nucleus"/>
    <property type="evidence" value="ECO:0007669"/>
    <property type="project" value="UniProtKB-SubCell"/>
</dbReference>
<evidence type="ECO:0000256" key="4">
    <source>
        <dbReference type="ARBA" id="ARBA00023163"/>
    </source>
</evidence>
<organism evidence="8 9">
    <name type="scientific">Delitschia confertaspora ATCC 74209</name>
    <dbReference type="NCBI Taxonomy" id="1513339"/>
    <lineage>
        <taxon>Eukaryota</taxon>
        <taxon>Fungi</taxon>
        <taxon>Dikarya</taxon>
        <taxon>Ascomycota</taxon>
        <taxon>Pezizomycotina</taxon>
        <taxon>Dothideomycetes</taxon>
        <taxon>Pleosporomycetidae</taxon>
        <taxon>Pleosporales</taxon>
        <taxon>Delitschiaceae</taxon>
        <taxon>Delitschia</taxon>
    </lineage>
</organism>
<dbReference type="InterPro" id="IPR036638">
    <property type="entry name" value="HLH_DNA-bd_sf"/>
</dbReference>
<protein>
    <recommendedName>
        <fullName evidence="7">BHLH domain-containing protein</fullName>
    </recommendedName>
</protein>
<dbReference type="CDD" id="cd11404">
    <property type="entry name" value="bHLHzip_Mlx_like"/>
    <property type="match status" value="1"/>
</dbReference>